<dbReference type="CDD" id="cd12345">
    <property type="entry name" value="RRM2_SECp43_like"/>
    <property type="match status" value="1"/>
</dbReference>
<dbReference type="Gene3D" id="3.30.70.330">
    <property type="match status" value="3"/>
</dbReference>
<evidence type="ECO:0000313" key="11">
    <source>
        <dbReference type="EMBL" id="GJJ76542.1"/>
    </source>
</evidence>
<comment type="caution">
    <text evidence="11">The sequence shown here is derived from an EMBL/GenBank/DDBJ whole genome shotgun (WGS) entry which is preliminary data.</text>
</comment>
<evidence type="ECO:0000256" key="6">
    <source>
        <dbReference type="ARBA" id="ARBA00061069"/>
    </source>
</evidence>
<dbReference type="InterPro" id="IPR012677">
    <property type="entry name" value="Nucleotide-bd_a/b_plait_sf"/>
</dbReference>
<keyword evidence="4" id="KW-0539">Nucleus</keyword>
<dbReference type="GO" id="GO:0005829">
    <property type="term" value="C:cytosol"/>
    <property type="evidence" value="ECO:0007669"/>
    <property type="project" value="TreeGrafter"/>
</dbReference>
<dbReference type="CDD" id="cd12344">
    <property type="entry name" value="RRM1_SECp43_like"/>
    <property type="match status" value="1"/>
</dbReference>
<comment type="similarity">
    <text evidence="6">Belongs to the polyadenylate-binding RBP47 family.</text>
</comment>
<gene>
    <name evidence="11" type="ORF">EMPS_08901</name>
</gene>
<protein>
    <submittedName>
        <fullName evidence="11">Nucleolysin TIA-1/TIAR</fullName>
    </submittedName>
</protein>
<dbReference type="AlphaFoldDB" id="A0A9P3HH67"/>
<dbReference type="InterPro" id="IPR035979">
    <property type="entry name" value="RBD_domain_sf"/>
</dbReference>
<reference evidence="11" key="1">
    <citation type="submission" date="2021-11" db="EMBL/GenBank/DDBJ databases">
        <authorList>
            <person name="Herlambang A."/>
            <person name="Guo Y."/>
            <person name="Takashima Y."/>
            <person name="Nishizawa T."/>
        </authorList>
    </citation>
    <scope>NUCLEOTIDE SEQUENCE</scope>
    <source>
        <strain evidence="11">E1425</strain>
    </source>
</reference>
<name>A0A9P3HH67_9FUNG</name>
<feature type="domain" description="RRM" evidence="10">
    <location>
        <begin position="261"/>
        <end position="333"/>
    </location>
</feature>
<evidence type="ECO:0000256" key="1">
    <source>
        <dbReference type="ARBA" id="ARBA00004123"/>
    </source>
</evidence>
<dbReference type="Pfam" id="PF00076">
    <property type="entry name" value="RRM_1"/>
    <property type="match status" value="3"/>
</dbReference>
<dbReference type="PROSITE" id="PS50102">
    <property type="entry name" value="RRM"/>
    <property type="match status" value="3"/>
</dbReference>
<organism evidence="11 12">
    <name type="scientific">Entomortierella parvispora</name>
    <dbReference type="NCBI Taxonomy" id="205924"/>
    <lineage>
        <taxon>Eukaryota</taxon>
        <taxon>Fungi</taxon>
        <taxon>Fungi incertae sedis</taxon>
        <taxon>Mucoromycota</taxon>
        <taxon>Mortierellomycotina</taxon>
        <taxon>Mortierellomycetes</taxon>
        <taxon>Mortierellales</taxon>
        <taxon>Mortierellaceae</taxon>
        <taxon>Entomortierella</taxon>
    </lineage>
</organism>
<dbReference type="InterPro" id="IPR050825">
    <property type="entry name" value="RBM42_RBP45_47-like"/>
</dbReference>
<dbReference type="PANTHER" id="PTHR47640:SF10">
    <property type="entry name" value="TRNA SELENOCYSTEINE 1-ASSOCIATED PROTEIN 1-RELATED"/>
    <property type="match status" value="1"/>
</dbReference>
<dbReference type="FunFam" id="3.30.70.330:FF:000159">
    <property type="entry name" value="tRNA selenocysteine 1-associated protein 1"/>
    <property type="match status" value="1"/>
</dbReference>
<proteinExistence type="inferred from homology"/>
<comment type="subunit">
    <text evidence="7">Interacts with the poly(A) tail of mRNA in nucleus.</text>
</comment>
<comment type="subcellular location">
    <subcellularLocation>
        <location evidence="1">Nucleus</location>
    </subcellularLocation>
</comment>
<dbReference type="FunFam" id="3.30.70.330:FF:000144">
    <property type="entry name" value="Polyadenylate-binding protein RBP47B"/>
    <property type="match status" value="1"/>
</dbReference>
<dbReference type="OrthoDB" id="446113at2759"/>
<evidence type="ECO:0000256" key="7">
    <source>
        <dbReference type="ARBA" id="ARBA00063471"/>
    </source>
</evidence>
<feature type="domain" description="RRM" evidence="10">
    <location>
        <begin position="123"/>
        <end position="202"/>
    </location>
</feature>
<keyword evidence="12" id="KW-1185">Reference proteome</keyword>
<dbReference type="PANTHER" id="PTHR47640">
    <property type="entry name" value="TRNA SELENOCYSTEINE 1-ASSOCIATED PROTEIN 1-RELATED-RELATED"/>
    <property type="match status" value="1"/>
</dbReference>
<evidence type="ECO:0000256" key="9">
    <source>
        <dbReference type="SAM" id="MobiDB-lite"/>
    </source>
</evidence>
<evidence type="ECO:0000256" key="8">
    <source>
        <dbReference type="PROSITE-ProRule" id="PRU00176"/>
    </source>
</evidence>
<feature type="region of interest" description="Disordered" evidence="9">
    <location>
        <begin position="1"/>
        <end position="20"/>
    </location>
</feature>
<keyword evidence="2" id="KW-0677">Repeat</keyword>
<dbReference type="GO" id="GO:0005634">
    <property type="term" value="C:nucleus"/>
    <property type="evidence" value="ECO:0007669"/>
    <property type="project" value="UniProtKB-SubCell"/>
</dbReference>
<evidence type="ECO:0000256" key="5">
    <source>
        <dbReference type="ARBA" id="ARBA00057395"/>
    </source>
</evidence>
<dbReference type="SMART" id="SM00360">
    <property type="entry name" value="RRM"/>
    <property type="match status" value="3"/>
</dbReference>
<feature type="domain" description="RRM" evidence="10">
    <location>
        <begin position="28"/>
        <end position="108"/>
    </location>
</feature>
<evidence type="ECO:0000256" key="3">
    <source>
        <dbReference type="ARBA" id="ARBA00022884"/>
    </source>
</evidence>
<evidence type="ECO:0000259" key="10">
    <source>
        <dbReference type="PROSITE" id="PS50102"/>
    </source>
</evidence>
<keyword evidence="3 8" id="KW-0694">RNA-binding</keyword>
<evidence type="ECO:0000256" key="4">
    <source>
        <dbReference type="ARBA" id="ARBA00023242"/>
    </source>
</evidence>
<accession>A0A9P3HH67</accession>
<sequence>MAFYDPSAFQQHQPPQLPGFNNDVRSSSSLWMGELDPWMDENWIRGAWYSAGEQVVVKMIRDKYTGVSAGYCFVELSSPAAAAKAINTLNGVMIPGTNKVFRLNWASGGSVPPTSQPGNGQEFSVFVGDLSAEVTEYMLVSTFQERYMSVRSAKIMTDPATGLSRGYGFVRFGDESEQLRSLQEMQGVFCGSRPIRISMATPKNKTHTGGMGAMGGMTGAPSAMGMGMGMGMPAAGYGYPPPAQSSSPQHSVNQFTDPNNTTVFVGGLTGVTHEDELRSAFSMFGDITYVKIPPGKGCGFVQFVHRQSAEMAINQLNGYQIGNSRVRLSWGRAQNDPKPMSPLGSSMMGGASNFRAPMQNQFGMGNRGSIPYGSYPAPIQGSMGPGMIPTQSQRDPMERIPVDQQNRAFMDRKEGIMDRMDDGANWRGSGSIYA</sequence>
<dbReference type="GO" id="GO:0003729">
    <property type="term" value="F:mRNA binding"/>
    <property type="evidence" value="ECO:0007669"/>
    <property type="project" value="InterPro"/>
</dbReference>
<dbReference type="Proteomes" id="UP000827284">
    <property type="component" value="Unassembled WGS sequence"/>
</dbReference>
<evidence type="ECO:0000313" key="12">
    <source>
        <dbReference type="Proteomes" id="UP000827284"/>
    </source>
</evidence>
<evidence type="ECO:0000256" key="2">
    <source>
        <dbReference type="ARBA" id="ARBA00022737"/>
    </source>
</evidence>
<dbReference type="FunFam" id="3.30.70.330:FF:000065">
    <property type="entry name" value="mRNA binding post-transcriptional regulator"/>
    <property type="match status" value="1"/>
</dbReference>
<dbReference type="GO" id="GO:0006376">
    <property type="term" value="P:mRNA splice site recognition"/>
    <property type="evidence" value="ECO:0007669"/>
    <property type="project" value="TreeGrafter"/>
</dbReference>
<reference evidence="11" key="2">
    <citation type="journal article" date="2022" name="Microbiol. Resour. Announc.">
        <title>Whole-Genome Sequence of Entomortierella parvispora E1425, a Mucoromycotan Fungus Associated with Burkholderiaceae-Related Endosymbiotic Bacteria.</title>
        <authorList>
            <person name="Herlambang A."/>
            <person name="Guo Y."/>
            <person name="Takashima Y."/>
            <person name="Narisawa K."/>
            <person name="Ohta H."/>
            <person name="Nishizawa T."/>
        </authorList>
    </citation>
    <scope>NUCLEOTIDE SEQUENCE</scope>
    <source>
        <strain evidence="11">E1425</strain>
    </source>
</reference>
<dbReference type="SUPFAM" id="SSF54928">
    <property type="entry name" value="RNA-binding domain, RBD"/>
    <property type="match status" value="2"/>
</dbReference>
<dbReference type="EMBL" id="BQFW01000012">
    <property type="protein sequence ID" value="GJJ76542.1"/>
    <property type="molecule type" value="Genomic_DNA"/>
</dbReference>
<comment type="function">
    <text evidence="5">Heterogeneous nuclear ribonucleoprotein (hnRNP)-protein binding the poly(A) tail of mRNA and probably involved in some steps of pre-mRNA maturation.</text>
</comment>
<dbReference type="InterPro" id="IPR000504">
    <property type="entry name" value="RRM_dom"/>
</dbReference>